<feature type="transmembrane region" description="Helical" evidence="7">
    <location>
        <begin position="421"/>
        <end position="440"/>
    </location>
</feature>
<keyword evidence="4 7" id="KW-1133">Transmembrane helix</keyword>
<dbReference type="PANTHER" id="PTHR42770">
    <property type="entry name" value="AMINO ACID TRANSPORTER-RELATED"/>
    <property type="match status" value="1"/>
</dbReference>
<keyword evidence="5 7" id="KW-0472">Membrane</keyword>
<dbReference type="PIRSF" id="PIRSF006060">
    <property type="entry name" value="AA_transporter"/>
    <property type="match status" value="1"/>
</dbReference>
<comment type="caution">
    <text evidence="8">The sequence shown here is derived from an EMBL/GenBank/DDBJ whole genome shotgun (WGS) entry which is preliminary data.</text>
</comment>
<feature type="transmembrane region" description="Helical" evidence="7">
    <location>
        <begin position="351"/>
        <end position="378"/>
    </location>
</feature>
<evidence type="ECO:0000256" key="3">
    <source>
        <dbReference type="ARBA" id="ARBA00022692"/>
    </source>
</evidence>
<feature type="transmembrane region" description="Helical" evidence="7">
    <location>
        <begin position="186"/>
        <end position="207"/>
    </location>
</feature>
<evidence type="ECO:0000256" key="5">
    <source>
        <dbReference type="ARBA" id="ARBA00023136"/>
    </source>
</evidence>
<feature type="transmembrane region" description="Helical" evidence="7">
    <location>
        <begin position="146"/>
        <end position="166"/>
    </location>
</feature>
<dbReference type="GO" id="GO:0022857">
    <property type="term" value="F:transmembrane transporter activity"/>
    <property type="evidence" value="ECO:0007669"/>
    <property type="project" value="InterPro"/>
</dbReference>
<comment type="subcellular location">
    <subcellularLocation>
        <location evidence="1">Cell membrane</location>
        <topology evidence="1">Multi-pass membrane protein</topology>
    </subcellularLocation>
</comment>
<keyword evidence="9" id="KW-1185">Reference proteome</keyword>
<evidence type="ECO:0000256" key="7">
    <source>
        <dbReference type="SAM" id="Phobius"/>
    </source>
</evidence>
<dbReference type="InterPro" id="IPR002293">
    <property type="entry name" value="AA/rel_permease1"/>
</dbReference>
<dbReference type="RefSeq" id="WP_164437372.1">
    <property type="nucleotide sequence ID" value="NZ_JAAIKT010000155.1"/>
</dbReference>
<organism evidence="8 9">
    <name type="scientific">Streptomyces rhizosphaericus</name>
    <dbReference type="NCBI Taxonomy" id="114699"/>
    <lineage>
        <taxon>Bacteria</taxon>
        <taxon>Bacillati</taxon>
        <taxon>Actinomycetota</taxon>
        <taxon>Actinomycetes</taxon>
        <taxon>Kitasatosporales</taxon>
        <taxon>Streptomycetaceae</taxon>
        <taxon>Streptomyces</taxon>
        <taxon>Streptomyces violaceusniger group</taxon>
    </lineage>
</organism>
<protein>
    <submittedName>
        <fullName evidence="8">APC family permease</fullName>
    </submittedName>
</protein>
<evidence type="ECO:0000256" key="4">
    <source>
        <dbReference type="ARBA" id="ARBA00022989"/>
    </source>
</evidence>
<dbReference type="Proteomes" id="UP000476310">
    <property type="component" value="Unassembled WGS sequence"/>
</dbReference>
<keyword evidence="2" id="KW-1003">Cell membrane</keyword>
<feature type="transmembrane region" description="Helical" evidence="7">
    <location>
        <begin position="271"/>
        <end position="292"/>
    </location>
</feature>
<feature type="compositionally biased region" description="Polar residues" evidence="6">
    <location>
        <begin position="459"/>
        <end position="468"/>
    </location>
</feature>
<feature type="transmembrane region" description="Helical" evidence="7">
    <location>
        <begin position="219"/>
        <end position="239"/>
    </location>
</feature>
<gene>
    <name evidence="8" type="ORF">G4H13_47685</name>
</gene>
<dbReference type="InterPro" id="IPR050367">
    <property type="entry name" value="APC_superfamily"/>
</dbReference>
<feature type="transmembrane region" description="Helical" evidence="7">
    <location>
        <begin position="117"/>
        <end position="134"/>
    </location>
</feature>
<dbReference type="Gene3D" id="1.20.1740.10">
    <property type="entry name" value="Amino acid/polyamine transporter I"/>
    <property type="match status" value="1"/>
</dbReference>
<sequence length="468" mass="48905">MTLALMVVAMASPVGVVVGTVPLMIGLGNGIGTPGAFVLIGTVLVVFAFGFAAMARATPAAGGFFGFIRAGLGSRAGLASGFVAASAYAIITVYVAALLAYYTSTFFRTRFGINLDWVVWAIGVVVMVAIVMFFGVKESALVTTGLLMIEFVVLGTLAIAVLIRQGPGAFQFASFSPADVFSGSPGFALALAFLSFIGFEVTAVFTNHVRDPEKTIGRATMVGLIILITVFSVAAWATIAGLGSKSVIAVSQGSNAGQLVPMVASANVGTWMGVLFNVIMMTSLFATLIAVFNTTAQYTQSLARDLTPAGVLARLHPKHGSPANTGLTLAILVCLSLLLCRIAGLDPYIQVAALLGVLGAVAIFGLEIVCAAAIFIYFRREHDRRVWTTMLSPVLACIALTTFLVLVLTNYAGLTGLSSPLVTWSPLLFIPVAVVGWSVGGRQAQLREDKTQEELQDVTDPSSGRTTN</sequence>
<evidence type="ECO:0000313" key="9">
    <source>
        <dbReference type="Proteomes" id="UP000476310"/>
    </source>
</evidence>
<evidence type="ECO:0000313" key="8">
    <source>
        <dbReference type="EMBL" id="NEW77784.1"/>
    </source>
</evidence>
<reference evidence="8" key="1">
    <citation type="submission" date="2020-02" db="EMBL/GenBank/DDBJ databases">
        <title>A new Streptomyces sp. for controlling soil-borne diseases.</title>
        <authorList>
            <person name="Li X."/>
            <person name="Tian Y."/>
            <person name="Gao K."/>
        </authorList>
    </citation>
    <scope>NUCLEOTIDE SEQUENCE [LARGE SCALE GENOMIC DNA]</scope>
    <source>
        <strain evidence="8">0250</strain>
    </source>
</reference>
<evidence type="ECO:0000256" key="2">
    <source>
        <dbReference type="ARBA" id="ARBA00022475"/>
    </source>
</evidence>
<accession>A0A6G4AYG6</accession>
<dbReference type="EMBL" id="JAAIKT010000155">
    <property type="protein sequence ID" value="NEW77784.1"/>
    <property type="molecule type" value="Genomic_DNA"/>
</dbReference>
<name>A0A6G4AYG6_9ACTN</name>
<dbReference type="PANTHER" id="PTHR42770:SF16">
    <property type="entry name" value="AMINO ACID PERMEASE"/>
    <property type="match status" value="1"/>
</dbReference>
<feature type="region of interest" description="Disordered" evidence="6">
    <location>
        <begin position="449"/>
        <end position="468"/>
    </location>
</feature>
<dbReference type="GO" id="GO:0005886">
    <property type="term" value="C:plasma membrane"/>
    <property type="evidence" value="ECO:0007669"/>
    <property type="project" value="UniProtKB-SubCell"/>
</dbReference>
<proteinExistence type="predicted"/>
<dbReference type="AlphaFoldDB" id="A0A6G4AYG6"/>
<feature type="transmembrane region" description="Helical" evidence="7">
    <location>
        <begin position="390"/>
        <end position="409"/>
    </location>
</feature>
<evidence type="ECO:0000256" key="1">
    <source>
        <dbReference type="ARBA" id="ARBA00004651"/>
    </source>
</evidence>
<feature type="transmembrane region" description="Helical" evidence="7">
    <location>
        <begin position="35"/>
        <end position="55"/>
    </location>
</feature>
<feature type="transmembrane region" description="Helical" evidence="7">
    <location>
        <begin position="326"/>
        <end position="345"/>
    </location>
</feature>
<keyword evidence="3 7" id="KW-0812">Transmembrane</keyword>
<dbReference type="Pfam" id="PF13520">
    <property type="entry name" value="AA_permease_2"/>
    <property type="match status" value="1"/>
</dbReference>
<evidence type="ECO:0000256" key="6">
    <source>
        <dbReference type="SAM" id="MobiDB-lite"/>
    </source>
</evidence>
<feature type="transmembrane region" description="Helical" evidence="7">
    <location>
        <begin position="76"/>
        <end position="102"/>
    </location>
</feature>